<evidence type="ECO:0000313" key="7">
    <source>
        <dbReference type="Proteomes" id="UP000053201"/>
    </source>
</evidence>
<dbReference type="CDD" id="cd07085">
    <property type="entry name" value="ALDH_F6_MMSDH"/>
    <property type="match status" value="1"/>
</dbReference>
<dbReference type="InterPro" id="IPR016162">
    <property type="entry name" value="Ald_DH_N"/>
</dbReference>
<dbReference type="InterPro" id="IPR016161">
    <property type="entry name" value="Ald_DH/histidinol_DH"/>
</dbReference>
<reference evidence="6 7" key="1">
    <citation type="submission" date="2009-08" db="EMBL/GenBank/DDBJ databases">
        <title>The Genome Sequence of Spizellomyces punctatus strain DAOM BR117.</title>
        <authorList>
            <consortium name="The Broad Institute Genome Sequencing Platform"/>
            <person name="Russ C."/>
            <person name="Cuomo C."/>
            <person name="Shea T."/>
            <person name="Young S.K."/>
            <person name="Zeng Q."/>
            <person name="Koehrsen M."/>
            <person name="Haas B."/>
            <person name="Borodovsky M."/>
            <person name="Guigo R."/>
            <person name="Alvarado L."/>
            <person name="Berlin A."/>
            <person name="Bochicchio J."/>
            <person name="Borenstein D."/>
            <person name="Chapman S."/>
            <person name="Chen Z."/>
            <person name="Engels R."/>
            <person name="Freedman E."/>
            <person name="Gellesch M."/>
            <person name="Goldberg J."/>
            <person name="Griggs A."/>
            <person name="Gujja S."/>
            <person name="Heiman D."/>
            <person name="Hepburn T."/>
            <person name="Howarth C."/>
            <person name="Jen D."/>
            <person name="Larson L."/>
            <person name="Lewis B."/>
            <person name="Mehta T."/>
            <person name="Park D."/>
            <person name="Pearson M."/>
            <person name="Roberts A."/>
            <person name="Saif S."/>
            <person name="Shenoy N."/>
            <person name="Sisk P."/>
            <person name="Stolte C."/>
            <person name="Sykes S."/>
            <person name="Thomson T."/>
            <person name="Walk T."/>
            <person name="White J."/>
            <person name="Yandava C."/>
            <person name="Burger G."/>
            <person name="Gray M.W."/>
            <person name="Holland P.W.H."/>
            <person name="King N."/>
            <person name="Lang F.B.F."/>
            <person name="Roger A.J."/>
            <person name="Ruiz-Trillo I."/>
            <person name="Lander E."/>
            <person name="Nusbaum C."/>
        </authorList>
    </citation>
    <scope>NUCLEOTIDE SEQUENCE [LARGE SCALE GENOMIC DNA]</scope>
    <source>
        <strain evidence="6 7">DAOM BR117</strain>
    </source>
</reference>
<dbReference type="OrthoDB" id="310895at2759"/>
<dbReference type="InterPro" id="IPR016163">
    <property type="entry name" value="Ald_DH_C"/>
</dbReference>
<keyword evidence="7" id="KW-1185">Reference proteome</keyword>
<dbReference type="SUPFAM" id="SSF53720">
    <property type="entry name" value="ALDH-like"/>
    <property type="match status" value="1"/>
</dbReference>
<evidence type="ECO:0000259" key="5">
    <source>
        <dbReference type="Pfam" id="PF00171"/>
    </source>
</evidence>
<dbReference type="InParanoid" id="A0A0L0HHS6"/>
<evidence type="ECO:0000256" key="2">
    <source>
        <dbReference type="ARBA" id="ARBA00013048"/>
    </source>
</evidence>
<accession>A0A0L0HHS6</accession>
<proteinExistence type="inferred from homology"/>
<dbReference type="InterPro" id="IPR010061">
    <property type="entry name" value="MeMal-semiAld_DH"/>
</dbReference>
<dbReference type="GO" id="GO:0004491">
    <property type="term" value="F:methylmalonate-semialdehyde dehydrogenase (acylating, NAD) activity"/>
    <property type="evidence" value="ECO:0007669"/>
    <property type="project" value="UniProtKB-EC"/>
</dbReference>
<dbReference type="EC" id="1.2.1.27" evidence="2"/>
<evidence type="ECO:0000256" key="3">
    <source>
        <dbReference type="ARBA" id="ARBA00023002"/>
    </source>
</evidence>
<dbReference type="PANTHER" id="PTHR43866">
    <property type="entry name" value="MALONATE-SEMIALDEHYDE DEHYDROGENASE"/>
    <property type="match status" value="1"/>
</dbReference>
<dbReference type="Gene3D" id="3.40.605.10">
    <property type="entry name" value="Aldehyde Dehydrogenase, Chain A, domain 1"/>
    <property type="match status" value="1"/>
</dbReference>
<gene>
    <name evidence="6" type="ORF">SPPG_03763</name>
</gene>
<dbReference type="GO" id="GO:0006210">
    <property type="term" value="P:thymine catabolic process"/>
    <property type="evidence" value="ECO:0007669"/>
    <property type="project" value="TreeGrafter"/>
</dbReference>
<dbReference type="Pfam" id="PF00171">
    <property type="entry name" value="Aldedh"/>
    <property type="match status" value="1"/>
</dbReference>
<feature type="domain" description="Aldehyde dehydrogenase" evidence="5">
    <location>
        <begin position="55"/>
        <end position="517"/>
    </location>
</feature>
<organism evidence="6 7">
    <name type="scientific">Spizellomyces punctatus (strain DAOM BR117)</name>
    <dbReference type="NCBI Taxonomy" id="645134"/>
    <lineage>
        <taxon>Eukaryota</taxon>
        <taxon>Fungi</taxon>
        <taxon>Fungi incertae sedis</taxon>
        <taxon>Chytridiomycota</taxon>
        <taxon>Chytridiomycota incertae sedis</taxon>
        <taxon>Chytridiomycetes</taxon>
        <taxon>Spizellomycetales</taxon>
        <taxon>Spizellomycetaceae</taxon>
        <taxon>Spizellomyces</taxon>
    </lineage>
</organism>
<dbReference type="GO" id="GO:0006574">
    <property type="term" value="P:L-valine catabolic process"/>
    <property type="evidence" value="ECO:0007669"/>
    <property type="project" value="TreeGrafter"/>
</dbReference>
<comment type="similarity">
    <text evidence="1">Belongs to the aldehyde dehydrogenase family.</text>
</comment>
<dbReference type="GeneID" id="27687253"/>
<name>A0A0L0HHS6_SPIPD</name>
<evidence type="ECO:0000256" key="4">
    <source>
        <dbReference type="ARBA" id="ARBA00023027"/>
    </source>
</evidence>
<dbReference type="RefSeq" id="XP_016608676.1">
    <property type="nucleotide sequence ID" value="XM_016752012.1"/>
</dbReference>
<dbReference type="InterPro" id="IPR015590">
    <property type="entry name" value="Aldehyde_DH_dom"/>
</dbReference>
<dbReference type="PANTHER" id="PTHR43866:SF3">
    <property type="entry name" value="METHYLMALONATE-SEMIALDEHYDE DEHYDROGENASE [ACYLATING], MITOCHONDRIAL"/>
    <property type="match status" value="1"/>
</dbReference>
<evidence type="ECO:0000313" key="6">
    <source>
        <dbReference type="EMBL" id="KND00637.1"/>
    </source>
</evidence>
<dbReference type="eggNOG" id="KOG2449">
    <property type="taxonomic scope" value="Eukaryota"/>
</dbReference>
<dbReference type="STRING" id="645134.A0A0L0HHS6"/>
<dbReference type="EMBL" id="KQ257455">
    <property type="protein sequence ID" value="KND00637.1"/>
    <property type="molecule type" value="Genomic_DNA"/>
</dbReference>
<keyword evidence="3" id="KW-0560">Oxidoreductase</keyword>
<sequence length="539" mass="58675">MLCTRTRPAARFLQLASRTCTLASVRGMSLTATVERTKSQKTPTTQLYVNGEFFESQTKQWFELRNPATQELVTLVPQATPEELKHASRTAEEAFKTWKQSSVLTRQRIMMNLQLLIRDNMDELAKSITTEQGKTFPDAKGDVLRGLQVVENACGIPSLLMGEKLPVARDMDTFTIREPLGVVAGIAPFNFPAMIPLWMFPLAIATGNTCLIKPSERDPGAMMILAKLAEEAGVPKGVLNVVHGGVDTVNFLCDDPAIRAISFVGSDRAGKYIFSRGTANGKRVQANLGAKNHGVIMPDANKNHTLNQLLGAAFGAAGQRCMALSTVVFVGKAREWLPELVERAKTLKVTGGFEEGADLGPLITPQAKERCEELIQSGIDEGATLLLDGRNPQVPEKYKAGNFVGPTILGDVKPTMRCYTEEIFGPVLVCLSADTLDDAIKMVNRNPYGNGTAIFTNSGAIARKFTEEIDVGQVGVNVPIPVPLPMFSFTGSRGSIQGDLNFYGKSGIQFYTSTKTVTQLWRHEDATELEAAVNMPTHH</sequence>
<dbReference type="FunFam" id="3.40.309.10:FF:000002">
    <property type="entry name" value="Methylmalonate-semialdehyde dehydrogenase (Acylating)"/>
    <property type="match status" value="1"/>
</dbReference>
<dbReference type="AlphaFoldDB" id="A0A0L0HHS6"/>
<evidence type="ECO:0000256" key="1">
    <source>
        <dbReference type="ARBA" id="ARBA00009986"/>
    </source>
</evidence>
<dbReference type="OMA" id="GGAKNHI"/>
<dbReference type="PROSITE" id="PS00070">
    <property type="entry name" value="ALDEHYDE_DEHYDR_CYS"/>
    <property type="match status" value="1"/>
</dbReference>
<dbReference type="FunFam" id="3.40.605.10:FF:000003">
    <property type="entry name" value="Methylmalonate-semialdehyde dehydrogenase [acylating]"/>
    <property type="match status" value="1"/>
</dbReference>
<dbReference type="InterPro" id="IPR016160">
    <property type="entry name" value="Ald_DH_CS_CYS"/>
</dbReference>
<dbReference type="VEuPathDB" id="FungiDB:SPPG_03763"/>
<protein>
    <recommendedName>
        <fullName evidence="2">methylmalonate-semialdehyde dehydrogenase (CoA acylating)</fullName>
        <ecNumber evidence="2">1.2.1.27</ecNumber>
    </recommendedName>
</protein>
<dbReference type="GO" id="GO:0005739">
    <property type="term" value="C:mitochondrion"/>
    <property type="evidence" value="ECO:0007669"/>
    <property type="project" value="TreeGrafter"/>
</dbReference>
<dbReference type="Proteomes" id="UP000053201">
    <property type="component" value="Unassembled WGS sequence"/>
</dbReference>
<dbReference type="Gene3D" id="3.40.309.10">
    <property type="entry name" value="Aldehyde Dehydrogenase, Chain A, domain 2"/>
    <property type="match status" value="1"/>
</dbReference>
<dbReference type="NCBIfam" id="TIGR01722">
    <property type="entry name" value="MMSDH"/>
    <property type="match status" value="1"/>
</dbReference>
<keyword evidence="4" id="KW-0520">NAD</keyword>